<dbReference type="EMBL" id="BOPV01000001">
    <property type="protein sequence ID" value="GIL41180.1"/>
    <property type="molecule type" value="Genomic_DNA"/>
</dbReference>
<dbReference type="SUPFAM" id="SSF56281">
    <property type="entry name" value="Metallo-hydrolase/oxidoreductase"/>
    <property type="match status" value="1"/>
</dbReference>
<feature type="domain" description="Metallo-beta-lactamase" evidence="6">
    <location>
        <begin position="96"/>
        <end position="305"/>
    </location>
</feature>
<gene>
    <name evidence="7" type="ORF">TMPK1_34170</name>
</gene>
<evidence type="ECO:0000313" key="7">
    <source>
        <dbReference type="EMBL" id="GIL41180.1"/>
    </source>
</evidence>
<sequence>MSNSQVSRRTLLAGVATGLVAANLPLPALAASRIPTTTQQGAGFYRFKIGTFDAAVISDGVFELGAPAPLALNAKPAEVQRTLAAAGQPTDKVGLHCNSLLVDTGRELVLVDPGSGPHFGPALGKLVQNLRNAGVAPDAIDRVIVTHAHPDHIWGTVDAEFRAAFPKAQMHVPAVEVSFWTAPNVSLANSKFPPEQQQLFIGNTQKVLATWKDRIVTFKAGDEVVPGIRSIATPGHTPGHVSLRIDGGGGNQLVFTADVVHHHVTGLVHPDWTPLFDQDAEQAKTTRKKLLTSLTAEKARLLVYHFPFPGIGHVISAGAAGSFGWAPETWAWEPA</sequence>
<evidence type="ECO:0000256" key="2">
    <source>
        <dbReference type="ARBA" id="ARBA00022723"/>
    </source>
</evidence>
<dbReference type="PANTHER" id="PTHR42978">
    <property type="entry name" value="QUORUM-QUENCHING LACTONASE YTNP-RELATED-RELATED"/>
    <property type="match status" value="1"/>
</dbReference>
<dbReference type="PANTHER" id="PTHR42978:SF6">
    <property type="entry name" value="QUORUM-QUENCHING LACTONASE YTNP-RELATED"/>
    <property type="match status" value="1"/>
</dbReference>
<organism evidence="7 8">
    <name type="scientific">Roseiterribacter gracilis</name>
    <dbReference type="NCBI Taxonomy" id="2812848"/>
    <lineage>
        <taxon>Bacteria</taxon>
        <taxon>Pseudomonadati</taxon>
        <taxon>Pseudomonadota</taxon>
        <taxon>Alphaproteobacteria</taxon>
        <taxon>Rhodospirillales</taxon>
        <taxon>Roseiterribacteraceae</taxon>
        <taxon>Roseiterribacter</taxon>
    </lineage>
</organism>
<dbReference type="RefSeq" id="WP_420244559.1">
    <property type="nucleotide sequence ID" value="NZ_BOPV01000001.1"/>
</dbReference>
<dbReference type="InterPro" id="IPR051013">
    <property type="entry name" value="MBL_superfamily_lactonases"/>
</dbReference>
<evidence type="ECO:0000259" key="6">
    <source>
        <dbReference type="SMART" id="SM00849"/>
    </source>
</evidence>
<proteinExistence type="inferred from homology"/>
<name>A0A8S8XK63_9PROT</name>
<dbReference type="GO" id="GO:0016787">
    <property type="term" value="F:hydrolase activity"/>
    <property type="evidence" value="ECO:0007669"/>
    <property type="project" value="UniProtKB-KW"/>
</dbReference>
<keyword evidence="5" id="KW-0732">Signal</keyword>
<reference evidence="7" key="1">
    <citation type="submission" date="2021-02" db="EMBL/GenBank/DDBJ databases">
        <title>Genome sequence of Rhodospirillales sp. strain TMPK1 isolated from soil.</title>
        <authorList>
            <person name="Nakai R."/>
            <person name="Kusada H."/>
            <person name="Tamaki H."/>
        </authorList>
    </citation>
    <scope>NUCLEOTIDE SEQUENCE</scope>
    <source>
        <strain evidence="7">TMPK1</strain>
    </source>
</reference>
<dbReference type="InterPro" id="IPR036866">
    <property type="entry name" value="RibonucZ/Hydroxyglut_hydro"/>
</dbReference>
<dbReference type="Pfam" id="PF00753">
    <property type="entry name" value="Lactamase_B"/>
    <property type="match status" value="1"/>
</dbReference>
<dbReference type="AlphaFoldDB" id="A0A8S8XK63"/>
<evidence type="ECO:0000256" key="5">
    <source>
        <dbReference type="SAM" id="SignalP"/>
    </source>
</evidence>
<accession>A0A8S8XK63</accession>
<dbReference type="GO" id="GO:0046872">
    <property type="term" value="F:metal ion binding"/>
    <property type="evidence" value="ECO:0007669"/>
    <property type="project" value="UniProtKB-KW"/>
</dbReference>
<dbReference type="CDD" id="cd07720">
    <property type="entry name" value="OPHC2-like_MBL-fold"/>
    <property type="match status" value="1"/>
</dbReference>
<evidence type="ECO:0000256" key="4">
    <source>
        <dbReference type="ARBA" id="ARBA00022833"/>
    </source>
</evidence>
<dbReference type="Proteomes" id="UP000681075">
    <property type="component" value="Unassembled WGS sequence"/>
</dbReference>
<comment type="similarity">
    <text evidence="1">Belongs to the metallo-beta-lactamase superfamily.</text>
</comment>
<feature type="signal peptide" evidence="5">
    <location>
        <begin position="1"/>
        <end position="30"/>
    </location>
</feature>
<keyword evidence="8" id="KW-1185">Reference proteome</keyword>
<dbReference type="InterPro" id="IPR001279">
    <property type="entry name" value="Metallo-B-lactamas"/>
</dbReference>
<dbReference type="InterPro" id="IPR006311">
    <property type="entry name" value="TAT_signal"/>
</dbReference>
<evidence type="ECO:0000256" key="3">
    <source>
        <dbReference type="ARBA" id="ARBA00022801"/>
    </source>
</evidence>
<dbReference type="Gene3D" id="3.60.15.10">
    <property type="entry name" value="Ribonuclease Z/Hydroxyacylglutathione hydrolase-like"/>
    <property type="match status" value="1"/>
</dbReference>
<feature type="chain" id="PRO_5035900947" evidence="5">
    <location>
        <begin position="31"/>
        <end position="335"/>
    </location>
</feature>
<dbReference type="SMART" id="SM00849">
    <property type="entry name" value="Lactamase_B"/>
    <property type="match status" value="1"/>
</dbReference>
<keyword evidence="3" id="KW-0378">Hydrolase</keyword>
<keyword evidence="4" id="KW-0862">Zinc</keyword>
<evidence type="ECO:0000313" key="8">
    <source>
        <dbReference type="Proteomes" id="UP000681075"/>
    </source>
</evidence>
<keyword evidence="2" id="KW-0479">Metal-binding</keyword>
<dbReference type="PROSITE" id="PS51318">
    <property type="entry name" value="TAT"/>
    <property type="match status" value="1"/>
</dbReference>
<comment type="caution">
    <text evidence="7">The sequence shown here is derived from an EMBL/GenBank/DDBJ whole genome shotgun (WGS) entry which is preliminary data.</text>
</comment>
<evidence type="ECO:0000256" key="1">
    <source>
        <dbReference type="ARBA" id="ARBA00007749"/>
    </source>
</evidence>
<protein>
    <submittedName>
        <fullName evidence="7">MBL fold metallo-hydrolase</fullName>
    </submittedName>
</protein>